<feature type="transmembrane region" description="Helical" evidence="10">
    <location>
        <begin position="161"/>
        <end position="178"/>
    </location>
</feature>
<comment type="catalytic activity">
    <reaction evidence="1">
        <text>Cleaves type-1 transmembrane domains using a catalytic dyad composed of serine and histidine that are contributed by different transmembrane domains.</text>
        <dbReference type="EC" id="3.4.21.105"/>
    </reaction>
</comment>
<evidence type="ECO:0000256" key="2">
    <source>
        <dbReference type="ARBA" id="ARBA00004141"/>
    </source>
</evidence>
<reference evidence="12 13" key="1">
    <citation type="journal article" date="2019" name="Sci. Rep.">
        <title>A multi-omics analysis of the grapevine pathogen Lasiodiplodia theobromae reveals that temperature affects the expression of virulence- and pathogenicity-related genes.</title>
        <authorList>
            <person name="Felix C."/>
            <person name="Meneses R."/>
            <person name="Goncalves M.F.M."/>
            <person name="Tilleman L."/>
            <person name="Duarte A.S."/>
            <person name="Jorrin-Novo J.V."/>
            <person name="Van de Peer Y."/>
            <person name="Deforce D."/>
            <person name="Van Nieuwerburgh F."/>
            <person name="Esteves A.C."/>
            <person name="Alves A."/>
        </authorList>
    </citation>
    <scope>NUCLEOTIDE SEQUENCE [LARGE SCALE GENOMIC DNA]</scope>
    <source>
        <strain evidence="12 13">LA-SOL3</strain>
    </source>
</reference>
<dbReference type="AlphaFoldDB" id="A0A5N5DSE5"/>
<protein>
    <recommendedName>
        <fullName evidence="4">rhomboid protease</fullName>
        <ecNumber evidence="4">3.4.21.105</ecNumber>
    </recommendedName>
</protein>
<dbReference type="InterPro" id="IPR035952">
    <property type="entry name" value="Rhomboid-like_sf"/>
</dbReference>
<comment type="subcellular location">
    <subcellularLocation>
        <location evidence="2">Membrane</location>
        <topology evidence="2">Multi-pass membrane protein</topology>
    </subcellularLocation>
</comment>
<keyword evidence="13" id="KW-1185">Reference proteome</keyword>
<comment type="similarity">
    <text evidence="3">Belongs to the peptidase S54 family.</text>
</comment>
<dbReference type="GO" id="GO:0006508">
    <property type="term" value="P:proteolysis"/>
    <property type="evidence" value="ECO:0007669"/>
    <property type="project" value="UniProtKB-KW"/>
</dbReference>
<feature type="transmembrane region" description="Helical" evidence="10">
    <location>
        <begin position="95"/>
        <end position="117"/>
    </location>
</feature>
<evidence type="ECO:0000256" key="10">
    <source>
        <dbReference type="SAM" id="Phobius"/>
    </source>
</evidence>
<sequence>MPLVVPNLNPARLRSYILRLPLCTRLILLIIVALSVASTVWPTLRQKCALVPDQVSITAAFRLNTYPVTHVGIIHTLFNLLAITPLLERFEAEHGTLVSLALFSGPFATLPGVIYIILERGILRGNTAVQGASVWVFLLLAVEAMKTHKANPFFSLGPYKIPTWTTPLIFILLTSFLVPNTSLIGHLCGAFIGYLWGLNYIKFLAPPEKILRWIENKLNLLVRLPHYVSVDRSTFGRYGVLPSTTPLATLPAGVVGSTQRLGP</sequence>
<comment type="caution">
    <text evidence="12">The sequence shown here is derived from an EMBL/GenBank/DDBJ whole genome shotgun (WGS) entry which is preliminary data.</text>
</comment>
<feature type="transmembrane region" description="Helical" evidence="10">
    <location>
        <begin position="22"/>
        <end position="44"/>
    </location>
</feature>
<keyword evidence="7" id="KW-0378">Hydrolase</keyword>
<accession>A0A5N5DSE5</accession>
<feature type="transmembrane region" description="Helical" evidence="10">
    <location>
        <begin position="184"/>
        <end position="205"/>
    </location>
</feature>
<evidence type="ECO:0000256" key="9">
    <source>
        <dbReference type="ARBA" id="ARBA00023136"/>
    </source>
</evidence>
<evidence type="ECO:0000313" key="12">
    <source>
        <dbReference type="EMBL" id="KAB2580875.1"/>
    </source>
</evidence>
<keyword evidence="5" id="KW-0645">Protease</keyword>
<dbReference type="Pfam" id="PF01694">
    <property type="entry name" value="Rhomboid"/>
    <property type="match status" value="1"/>
</dbReference>
<dbReference type="EC" id="3.4.21.105" evidence="4"/>
<dbReference type="Proteomes" id="UP000325902">
    <property type="component" value="Unassembled WGS sequence"/>
</dbReference>
<evidence type="ECO:0000256" key="1">
    <source>
        <dbReference type="ARBA" id="ARBA00000156"/>
    </source>
</evidence>
<dbReference type="GO" id="GO:0004252">
    <property type="term" value="F:serine-type endopeptidase activity"/>
    <property type="evidence" value="ECO:0007669"/>
    <property type="project" value="InterPro"/>
</dbReference>
<dbReference type="Gene3D" id="1.20.1540.10">
    <property type="entry name" value="Rhomboid-like"/>
    <property type="match status" value="1"/>
</dbReference>
<evidence type="ECO:0000256" key="8">
    <source>
        <dbReference type="ARBA" id="ARBA00022989"/>
    </source>
</evidence>
<keyword evidence="9 10" id="KW-0472">Membrane</keyword>
<dbReference type="SUPFAM" id="SSF144091">
    <property type="entry name" value="Rhomboid-like"/>
    <property type="match status" value="1"/>
</dbReference>
<evidence type="ECO:0000256" key="5">
    <source>
        <dbReference type="ARBA" id="ARBA00022670"/>
    </source>
</evidence>
<keyword evidence="8 10" id="KW-1133">Transmembrane helix</keyword>
<feature type="domain" description="Peptidase S54 rhomboid" evidence="11">
    <location>
        <begin position="60"/>
        <end position="200"/>
    </location>
</feature>
<dbReference type="EMBL" id="VCHE01000002">
    <property type="protein sequence ID" value="KAB2580875.1"/>
    <property type="molecule type" value="Genomic_DNA"/>
</dbReference>
<name>A0A5N5DSE5_9PEZI</name>
<dbReference type="InterPro" id="IPR022764">
    <property type="entry name" value="Peptidase_S54_rhomboid_dom"/>
</dbReference>
<proteinExistence type="inferred from homology"/>
<gene>
    <name evidence="12" type="primary">rbd2</name>
    <name evidence="12" type="ORF">DBV05_g501</name>
</gene>
<organism evidence="12 13">
    <name type="scientific">Lasiodiplodia theobromae</name>
    <dbReference type="NCBI Taxonomy" id="45133"/>
    <lineage>
        <taxon>Eukaryota</taxon>
        <taxon>Fungi</taxon>
        <taxon>Dikarya</taxon>
        <taxon>Ascomycota</taxon>
        <taxon>Pezizomycotina</taxon>
        <taxon>Dothideomycetes</taxon>
        <taxon>Dothideomycetes incertae sedis</taxon>
        <taxon>Botryosphaeriales</taxon>
        <taxon>Botryosphaeriaceae</taxon>
        <taxon>Lasiodiplodia</taxon>
    </lineage>
</organism>
<dbReference type="PANTHER" id="PTHR43066">
    <property type="entry name" value="RHOMBOID-RELATED PROTEIN"/>
    <property type="match status" value="1"/>
</dbReference>
<dbReference type="PANTHER" id="PTHR43066:SF1">
    <property type="entry name" value="RHOMBOID PROTEIN 2"/>
    <property type="match status" value="1"/>
</dbReference>
<evidence type="ECO:0000256" key="4">
    <source>
        <dbReference type="ARBA" id="ARBA00013039"/>
    </source>
</evidence>
<evidence type="ECO:0000256" key="3">
    <source>
        <dbReference type="ARBA" id="ARBA00009045"/>
    </source>
</evidence>
<evidence type="ECO:0000256" key="6">
    <source>
        <dbReference type="ARBA" id="ARBA00022692"/>
    </source>
</evidence>
<dbReference type="OrthoDB" id="10257275at2759"/>
<evidence type="ECO:0000259" key="11">
    <source>
        <dbReference type="Pfam" id="PF01694"/>
    </source>
</evidence>
<keyword evidence="6 10" id="KW-0812">Transmembrane</keyword>
<evidence type="ECO:0000256" key="7">
    <source>
        <dbReference type="ARBA" id="ARBA00022801"/>
    </source>
</evidence>
<evidence type="ECO:0000313" key="13">
    <source>
        <dbReference type="Proteomes" id="UP000325902"/>
    </source>
</evidence>
<feature type="transmembrane region" description="Helical" evidence="10">
    <location>
        <begin position="64"/>
        <end position="83"/>
    </location>
</feature>
<dbReference type="GO" id="GO:0016020">
    <property type="term" value="C:membrane"/>
    <property type="evidence" value="ECO:0007669"/>
    <property type="project" value="UniProtKB-SubCell"/>
</dbReference>